<dbReference type="PRINTS" id="PR00237">
    <property type="entry name" value="GPCRRHODOPSN"/>
</dbReference>
<evidence type="ECO:0000259" key="12">
    <source>
        <dbReference type="PROSITE" id="PS50262"/>
    </source>
</evidence>
<gene>
    <name evidence="13" type="ORF">ONB1V03_LOCUS9024</name>
</gene>
<evidence type="ECO:0000256" key="4">
    <source>
        <dbReference type="ARBA" id="ARBA00022692"/>
    </source>
</evidence>
<dbReference type="GO" id="GO:0030594">
    <property type="term" value="F:neurotransmitter receptor activity"/>
    <property type="evidence" value="ECO:0007669"/>
    <property type="project" value="TreeGrafter"/>
</dbReference>
<dbReference type="PROSITE" id="PS50262">
    <property type="entry name" value="G_PROTEIN_RECEP_F1_2"/>
    <property type="match status" value="1"/>
</dbReference>
<dbReference type="GO" id="GO:0045202">
    <property type="term" value="C:synapse"/>
    <property type="evidence" value="ECO:0007669"/>
    <property type="project" value="GOC"/>
</dbReference>
<organism evidence="13">
    <name type="scientific">Oppiella nova</name>
    <dbReference type="NCBI Taxonomy" id="334625"/>
    <lineage>
        <taxon>Eukaryota</taxon>
        <taxon>Metazoa</taxon>
        <taxon>Ecdysozoa</taxon>
        <taxon>Arthropoda</taxon>
        <taxon>Chelicerata</taxon>
        <taxon>Arachnida</taxon>
        <taxon>Acari</taxon>
        <taxon>Acariformes</taxon>
        <taxon>Sarcoptiformes</taxon>
        <taxon>Oribatida</taxon>
        <taxon>Brachypylina</taxon>
        <taxon>Oppioidea</taxon>
        <taxon>Oppiidae</taxon>
        <taxon>Oppiella</taxon>
    </lineage>
</organism>
<dbReference type="PROSITE" id="PS00237">
    <property type="entry name" value="G_PROTEIN_RECEP_F1_1"/>
    <property type="match status" value="1"/>
</dbReference>
<comment type="similarity">
    <text evidence="2 10">Belongs to the G-protein coupled receptor 1 family.</text>
</comment>
<evidence type="ECO:0000256" key="11">
    <source>
        <dbReference type="SAM" id="Phobius"/>
    </source>
</evidence>
<feature type="transmembrane region" description="Helical" evidence="11">
    <location>
        <begin position="38"/>
        <end position="59"/>
    </location>
</feature>
<evidence type="ECO:0000256" key="7">
    <source>
        <dbReference type="ARBA" id="ARBA00023136"/>
    </source>
</evidence>
<accession>A0A7R9M2R1</accession>
<dbReference type="GO" id="GO:0005886">
    <property type="term" value="C:plasma membrane"/>
    <property type="evidence" value="ECO:0007669"/>
    <property type="project" value="UniProtKB-SubCell"/>
</dbReference>
<proteinExistence type="inferred from homology"/>
<keyword evidence="3" id="KW-1003">Cell membrane</keyword>
<evidence type="ECO:0000256" key="10">
    <source>
        <dbReference type="RuleBase" id="RU000688"/>
    </source>
</evidence>
<evidence type="ECO:0000256" key="3">
    <source>
        <dbReference type="ARBA" id="ARBA00022475"/>
    </source>
</evidence>
<evidence type="ECO:0000313" key="14">
    <source>
        <dbReference type="Proteomes" id="UP000728032"/>
    </source>
</evidence>
<reference evidence="13" key="1">
    <citation type="submission" date="2020-11" db="EMBL/GenBank/DDBJ databases">
        <authorList>
            <person name="Tran Van P."/>
        </authorList>
    </citation>
    <scope>NUCLEOTIDE SEQUENCE</scope>
</reference>
<dbReference type="InterPro" id="IPR000276">
    <property type="entry name" value="GPCR_Rhodpsn"/>
</dbReference>
<dbReference type="PANTHER" id="PTHR24247">
    <property type="entry name" value="5-HYDROXYTRYPTAMINE RECEPTOR"/>
    <property type="match status" value="1"/>
</dbReference>
<dbReference type="PANTHER" id="PTHR24247:SF202">
    <property type="entry name" value="5-HYDROXYTRYPTAMINE RECEPTOR 1"/>
    <property type="match status" value="1"/>
</dbReference>
<keyword evidence="6 10" id="KW-0297">G-protein coupled receptor</keyword>
<dbReference type="EMBL" id="CAJPVJ010005451">
    <property type="protein sequence ID" value="CAG2169548.1"/>
    <property type="molecule type" value="Genomic_DNA"/>
</dbReference>
<name>A0A7R9M2R1_9ACAR</name>
<keyword evidence="4 10" id="KW-0812">Transmembrane</keyword>
<dbReference type="GO" id="GO:0030425">
    <property type="term" value="C:dendrite"/>
    <property type="evidence" value="ECO:0007669"/>
    <property type="project" value="TreeGrafter"/>
</dbReference>
<evidence type="ECO:0000256" key="1">
    <source>
        <dbReference type="ARBA" id="ARBA00004651"/>
    </source>
</evidence>
<dbReference type="AlphaFoldDB" id="A0A7R9M2R1"/>
<feature type="transmembrane region" description="Helical" evidence="11">
    <location>
        <begin position="6"/>
        <end position="26"/>
    </location>
</feature>
<dbReference type="InterPro" id="IPR017452">
    <property type="entry name" value="GPCR_Rhodpsn_7TM"/>
</dbReference>
<dbReference type="Proteomes" id="UP000728032">
    <property type="component" value="Unassembled WGS sequence"/>
</dbReference>
<dbReference type="Gene3D" id="1.20.1070.10">
    <property type="entry name" value="Rhodopsin 7-helix transmembrane proteins"/>
    <property type="match status" value="1"/>
</dbReference>
<keyword evidence="7 11" id="KW-0472">Membrane</keyword>
<keyword evidence="5 11" id="KW-1133">Transmembrane helix</keyword>
<evidence type="ECO:0000313" key="13">
    <source>
        <dbReference type="EMBL" id="CAD7652361.1"/>
    </source>
</evidence>
<dbReference type="GO" id="GO:0007268">
    <property type="term" value="P:chemical synaptic transmission"/>
    <property type="evidence" value="ECO:0007669"/>
    <property type="project" value="TreeGrafter"/>
</dbReference>
<evidence type="ECO:0000256" key="2">
    <source>
        <dbReference type="ARBA" id="ARBA00010663"/>
    </source>
</evidence>
<evidence type="ECO:0000256" key="5">
    <source>
        <dbReference type="ARBA" id="ARBA00022989"/>
    </source>
</evidence>
<sequence length="128" mass="14489">MNSTHYLTIIGNVLIITSIITTPKLCIRPNYLILSLSITDLLIGVFSMPVTAYYGIVYVSDWIMGSIICDIHYFMAGVCTTSSFLHLMCIAIDRYLSVTRIQYSRNKSLTHIKTMISFSWTFSILVTC</sequence>
<evidence type="ECO:0000256" key="9">
    <source>
        <dbReference type="ARBA" id="ARBA00023224"/>
    </source>
</evidence>
<evidence type="ECO:0000256" key="6">
    <source>
        <dbReference type="ARBA" id="ARBA00023040"/>
    </source>
</evidence>
<dbReference type="GO" id="GO:0007187">
    <property type="term" value="P:G protein-coupled receptor signaling pathway, coupled to cyclic nucleotide second messenger"/>
    <property type="evidence" value="ECO:0007669"/>
    <property type="project" value="TreeGrafter"/>
</dbReference>
<dbReference type="SUPFAM" id="SSF81321">
    <property type="entry name" value="Family A G protein-coupled receptor-like"/>
    <property type="match status" value="1"/>
</dbReference>
<feature type="domain" description="G-protein coupled receptors family 1 profile" evidence="12">
    <location>
        <begin position="11"/>
        <end position="128"/>
    </location>
</feature>
<keyword evidence="8 10" id="KW-0675">Receptor</keyword>
<dbReference type="GO" id="GO:0004993">
    <property type="term" value="F:G protein-coupled serotonin receptor activity"/>
    <property type="evidence" value="ECO:0007669"/>
    <property type="project" value="TreeGrafter"/>
</dbReference>
<keyword evidence="14" id="KW-1185">Reference proteome</keyword>
<comment type="subcellular location">
    <subcellularLocation>
        <location evidence="1">Cell membrane</location>
        <topology evidence="1">Multi-pass membrane protein</topology>
    </subcellularLocation>
</comment>
<feature type="transmembrane region" description="Helical" evidence="11">
    <location>
        <begin position="71"/>
        <end position="92"/>
    </location>
</feature>
<dbReference type="Pfam" id="PF00001">
    <property type="entry name" value="7tm_1"/>
    <property type="match status" value="1"/>
</dbReference>
<dbReference type="OrthoDB" id="10044919at2759"/>
<dbReference type="EMBL" id="OC920276">
    <property type="protein sequence ID" value="CAD7652361.1"/>
    <property type="molecule type" value="Genomic_DNA"/>
</dbReference>
<evidence type="ECO:0000256" key="8">
    <source>
        <dbReference type="ARBA" id="ARBA00023170"/>
    </source>
</evidence>
<keyword evidence="9 10" id="KW-0807">Transducer</keyword>
<protein>
    <recommendedName>
        <fullName evidence="12">G-protein coupled receptors family 1 profile domain-containing protein</fullName>
    </recommendedName>
</protein>